<dbReference type="AlphaFoldDB" id="A0A401FMV2"/>
<reference evidence="7 8" key="1">
    <citation type="submission" date="2017-11" db="EMBL/GenBank/DDBJ databases">
        <title>Draft Genome Sequence of Lactobacillus curieae NBRC 111893 isolated from Koso, a Japanese sugar-Vegetable Fermented Beverage.</title>
        <authorList>
            <person name="Chiou T.Y."/>
            <person name="Oshima K."/>
            <person name="Suda W."/>
            <person name="Hattori M."/>
            <person name="Takahashi T."/>
        </authorList>
    </citation>
    <scope>NUCLEOTIDE SEQUENCE [LARGE SCALE GENOMIC DNA]</scope>
    <source>
        <strain evidence="7 8">NBRC111893</strain>
    </source>
</reference>
<dbReference type="EMBL" id="BEXA01000003">
    <property type="protein sequence ID" value="GAY73663.1"/>
    <property type="molecule type" value="Genomic_DNA"/>
</dbReference>
<dbReference type="OrthoDB" id="9780707at2"/>
<comment type="pathway">
    <text evidence="1">Cofactor biosynthesis; adenosylcobalamin biosynthesis.</text>
</comment>
<dbReference type="Pfam" id="PF13847">
    <property type="entry name" value="Methyltransf_31"/>
    <property type="match status" value="1"/>
</dbReference>
<sequence length="186" mass="20448">MRDNEFLRNKVPMTKSEVRAISIDKLKLQDKKSMLDIGSGTGSVSIQAAIEDPKLQVTAIEHNPDGIDIMNQNIEKFNIHNINLIEGEAPDDLPDDEYDAIFIGGSGGNQAEIIDYSIKHLKVGGTLVLNFILFENAQSAVDLIATQPLENVEVIQAAISKWHSLGKGHYFKPQNPTIIISATRKG</sequence>
<name>A0A401FMV2_9LACO</name>
<dbReference type="InterPro" id="IPR029063">
    <property type="entry name" value="SAM-dependent_MTases_sf"/>
</dbReference>
<proteinExistence type="predicted"/>
<organism evidence="7 8">
    <name type="scientific">Lentilactobacillus kosonis</name>
    <dbReference type="NCBI Taxonomy" id="2810561"/>
    <lineage>
        <taxon>Bacteria</taxon>
        <taxon>Bacillati</taxon>
        <taxon>Bacillota</taxon>
        <taxon>Bacilli</taxon>
        <taxon>Lactobacillales</taxon>
        <taxon>Lactobacillaceae</taxon>
        <taxon>Lentilactobacillus</taxon>
    </lineage>
</organism>
<dbReference type="NCBIfam" id="TIGR02469">
    <property type="entry name" value="CbiT"/>
    <property type="match status" value="1"/>
</dbReference>
<dbReference type="InterPro" id="IPR025714">
    <property type="entry name" value="Methyltranfer_dom"/>
</dbReference>
<feature type="domain" description="Methyltransferase" evidence="6">
    <location>
        <begin position="29"/>
        <end position="130"/>
    </location>
</feature>
<evidence type="ECO:0000313" key="7">
    <source>
        <dbReference type="EMBL" id="GAY73663.1"/>
    </source>
</evidence>
<evidence type="ECO:0000256" key="3">
    <source>
        <dbReference type="ARBA" id="ARBA00022603"/>
    </source>
</evidence>
<keyword evidence="4 7" id="KW-0808">Transferase</keyword>
<keyword evidence="5" id="KW-0949">S-adenosyl-L-methionine</keyword>
<protein>
    <submittedName>
        <fullName evidence="7">Cobalt-precorrin-6y C15-methyltransferase</fullName>
        <ecNumber evidence="7">2.1.1.-</ecNumber>
    </submittedName>
</protein>
<keyword evidence="2" id="KW-0169">Cobalamin biosynthesis</keyword>
<dbReference type="NCBIfam" id="NF006138">
    <property type="entry name" value="PRK08287.1"/>
    <property type="match status" value="1"/>
</dbReference>
<dbReference type="RefSeq" id="WP_125008540.1">
    <property type="nucleotide sequence ID" value="NZ_BEXA01000003.1"/>
</dbReference>
<dbReference type="UniPathway" id="UPA00148"/>
<dbReference type="InterPro" id="IPR014008">
    <property type="entry name" value="Cbl_synth_MTase_CbiT"/>
</dbReference>
<dbReference type="GO" id="GO:0008276">
    <property type="term" value="F:protein methyltransferase activity"/>
    <property type="evidence" value="ECO:0007669"/>
    <property type="project" value="InterPro"/>
</dbReference>
<evidence type="ECO:0000256" key="1">
    <source>
        <dbReference type="ARBA" id="ARBA00004953"/>
    </source>
</evidence>
<evidence type="ECO:0000313" key="8">
    <source>
        <dbReference type="Proteomes" id="UP000286974"/>
    </source>
</evidence>
<keyword evidence="3 7" id="KW-0489">Methyltransferase</keyword>
<dbReference type="GO" id="GO:0009236">
    <property type="term" value="P:cobalamin biosynthetic process"/>
    <property type="evidence" value="ECO:0007669"/>
    <property type="project" value="UniProtKB-UniPathway"/>
</dbReference>
<comment type="caution">
    <text evidence="7">The sequence shown here is derived from an EMBL/GenBank/DDBJ whole genome shotgun (WGS) entry which is preliminary data.</text>
</comment>
<gene>
    <name evidence="7" type="ORF">NBRC111893_1809</name>
</gene>
<evidence type="ECO:0000256" key="5">
    <source>
        <dbReference type="ARBA" id="ARBA00022691"/>
    </source>
</evidence>
<dbReference type="PANTHER" id="PTHR43182:SF1">
    <property type="entry name" value="COBALT-PRECORRIN-7 C(5)-METHYLTRANSFERASE"/>
    <property type="match status" value="1"/>
</dbReference>
<dbReference type="EC" id="2.1.1.-" evidence="7"/>
<evidence type="ECO:0000259" key="6">
    <source>
        <dbReference type="Pfam" id="PF13847"/>
    </source>
</evidence>
<dbReference type="CDD" id="cd02440">
    <property type="entry name" value="AdoMet_MTases"/>
    <property type="match status" value="1"/>
</dbReference>
<keyword evidence="8" id="KW-1185">Reference proteome</keyword>
<evidence type="ECO:0000256" key="2">
    <source>
        <dbReference type="ARBA" id="ARBA00022573"/>
    </source>
</evidence>
<dbReference type="Gene3D" id="3.40.50.150">
    <property type="entry name" value="Vaccinia Virus protein VP39"/>
    <property type="match status" value="1"/>
</dbReference>
<dbReference type="PANTHER" id="PTHR43182">
    <property type="entry name" value="COBALT-PRECORRIN-6B C(15)-METHYLTRANSFERASE (DECARBOXYLATING)"/>
    <property type="match status" value="1"/>
</dbReference>
<dbReference type="SUPFAM" id="SSF53335">
    <property type="entry name" value="S-adenosyl-L-methionine-dependent methyltransferases"/>
    <property type="match status" value="1"/>
</dbReference>
<dbReference type="InterPro" id="IPR050714">
    <property type="entry name" value="Cobalamin_biosynth_MTase"/>
</dbReference>
<accession>A0A401FMV2</accession>
<dbReference type="GO" id="GO:0032259">
    <property type="term" value="P:methylation"/>
    <property type="evidence" value="ECO:0007669"/>
    <property type="project" value="UniProtKB-KW"/>
</dbReference>
<evidence type="ECO:0000256" key="4">
    <source>
        <dbReference type="ARBA" id="ARBA00022679"/>
    </source>
</evidence>
<dbReference type="Proteomes" id="UP000286974">
    <property type="component" value="Unassembled WGS sequence"/>
</dbReference>